<accession>A0A4W3K1C1</accession>
<keyword evidence="1" id="KW-0677">Repeat</keyword>
<dbReference type="STRING" id="7868.ENSCMIP00000037710"/>
<organism evidence="4 5">
    <name type="scientific">Callorhinchus milii</name>
    <name type="common">Ghost shark</name>
    <dbReference type="NCBI Taxonomy" id="7868"/>
    <lineage>
        <taxon>Eukaryota</taxon>
        <taxon>Metazoa</taxon>
        <taxon>Chordata</taxon>
        <taxon>Craniata</taxon>
        <taxon>Vertebrata</taxon>
        <taxon>Chondrichthyes</taxon>
        <taxon>Holocephali</taxon>
        <taxon>Chimaeriformes</taxon>
        <taxon>Callorhinchidae</taxon>
        <taxon>Callorhinchus</taxon>
    </lineage>
</organism>
<feature type="domain" description="Calponin-homology (CH)" evidence="3">
    <location>
        <begin position="31"/>
        <end position="108"/>
    </location>
</feature>
<protein>
    <recommendedName>
        <fullName evidence="3">Calponin-homology (CH) domain-containing protein</fullName>
    </recommendedName>
</protein>
<reference evidence="5" key="3">
    <citation type="journal article" date="2014" name="Nature">
        <title>Elephant shark genome provides unique insights into gnathostome evolution.</title>
        <authorList>
            <consortium name="International Elephant Shark Genome Sequencing Consortium"/>
            <person name="Venkatesh B."/>
            <person name="Lee A.P."/>
            <person name="Ravi V."/>
            <person name="Maurya A.K."/>
            <person name="Lian M.M."/>
            <person name="Swann J.B."/>
            <person name="Ohta Y."/>
            <person name="Flajnik M.F."/>
            <person name="Sutoh Y."/>
            <person name="Kasahara M."/>
            <person name="Hoon S."/>
            <person name="Gangu V."/>
            <person name="Roy S.W."/>
            <person name="Irimia M."/>
            <person name="Korzh V."/>
            <person name="Kondrychyn I."/>
            <person name="Lim Z.W."/>
            <person name="Tay B.H."/>
            <person name="Tohari S."/>
            <person name="Kong K.W."/>
            <person name="Ho S."/>
            <person name="Lorente-Galdos B."/>
            <person name="Quilez J."/>
            <person name="Marques-Bonet T."/>
            <person name="Raney B.J."/>
            <person name="Ingham P.W."/>
            <person name="Tay A."/>
            <person name="Hillier L.W."/>
            <person name="Minx P."/>
            <person name="Boehm T."/>
            <person name="Wilson R.K."/>
            <person name="Brenner S."/>
            <person name="Warren W.C."/>
        </authorList>
    </citation>
    <scope>NUCLEOTIDE SEQUENCE [LARGE SCALE GENOMIC DNA]</scope>
</reference>
<dbReference type="Gene3D" id="1.10.418.10">
    <property type="entry name" value="Calponin-like domain"/>
    <property type="match status" value="1"/>
</dbReference>
<evidence type="ECO:0000313" key="5">
    <source>
        <dbReference type="Proteomes" id="UP000314986"/>
    </source>
</evidence>
<keyword evidence="2" id="KW-0009">Actin-binding</keyword>
<reference evidence="5" key="1">
    <citation type="journal article" date="2006" name="Science">
        <title>Ancient noncoding elements conserved in the human genome.</title>
        <authorList>
            <person name="Venkatesh B."/>
            <person name="Kirkness E.F."/>
            <person name="Loh Y.H."/>
            <person name="Halpern A.L."/>
            <person name="Lee A.P."/>
            <person name="Johnson J."/>
            <person name="Dandona N."/>
            <person name="Viswanathan L.D."/>
            <person name="Tay A."/>
            <person name="Venter J.C."/>
            <person name="Strausberg R.L."/>
            <person name="Brenner S."/>
        </authorList>
    </citation>
    <scope>NUCLEOTIDE SEQUENCE [LARGE SCALE GENOMIC DNA]</scope>
</reference>
<sequence length="108" mass="12723">MSLPPPTLPQVRMDEVFEKGRIRELQEQRMTVQKKTFTNWINQLFTKEQAGIFLTDIYTELKDGIALIRLLELISGEQLPRPSRGRMRVHYLENNSKAIHFLRTKVNL</sequence>
<dbReference type="GeneTree" id="ENSGT00940000161549"/>
<dbReference type="Pfam" id="PF00307">
    <property type="entry name" value="CH"/>
    <property type="match status" value="1"/>
</dbReference>
<dbReference type="AlphaFoldDB" id="A0A4W3K1C1"/>
<evidence type="ECO:0000259" key="3">
    <source>
        <dbReference type="PROSITE" id="PS50021"/>
    </source>
</evidence>
<dbReference type="OMA" id="GRMCCMD"/>
<dbReference type="Ensembl" id="ENSCMIT00000038255.1">
    <property type="protein sequence ID" value="ENSCMIP00000037710.1"/>
    <property type="gene ID" value="ENSCMIG00000015844.1"/>
</dbReference>
<dbReference type="GO" id="GO:0003779">
    <property type="term" value="F:actin binding"/>
    <property type="evidence" value="ECO:0007669"/>
    <property type="project" value="UniProtKB-KW"/>
</dbReference>
<dbReference type="PROSITE" id="PS00019">
    <property type="entry name" value="ACTININ_1"/>
    <property type="match status" value="1"/>
</dbReference>
<reference evidence="4" key="5">
    <citation type="submission" date="2025-09" db="UniProtKB">
        <authorList>
            <consortium name="Ensembl"/>
        </authorList>
    </citation>
    <scope>IDENTIFICATION</scope>
</reference>
<dbReference type="InParanoid" id="A0A4W3K1C1"/>
<dbReference type="SUPFAM" id="SSF47576">
    <property type="entry name" value="Calponin-homology domain, CH-domain"/>
    <property type="match status" value="1"/>
</dbReference>
<keyword evidence="5" id="KW-1185">Reference proteome</keyword>
<name>A0A4W3K1C1_CALMI</name>
<evidence type="ECO:0000256" key="1">
    <source>
        <dbReference type="ARBA" id="ARBA00022737"/>
    </source>
</evidence>
<dbReference type="Proteomes" id="UP000314986">
    <property type="component" value="Unassembled WGS sequence"/>
</dbReference>
<evidence type="ECO:0000313" key="4">
    <source>
        <dbReference type="Ensembl" id="ENSCMIP00000037710.1"/>
    </source>
</evidence>
<dbReference type="InterPro" id="IPR001715">
    <property type="entry name" value="CH_dom"/>
</dbReference>
<reference evidence="5" key="2">
    <citation type="journal article" date="2007" name="PLoS Biol.">
        <title>Survey sequencing and comparative analysis of the elephant shark (Callorhinchus milii) genome.</title>
        <authorList>
            <person name="Venkatesh B."/>
            <person name="Kirkness E.F."/>
            <person name="Loh Y.H."/>
            <person name="Halpern A.L."/>
            <person name="Lee A.P."/>
            <person name="Johnson J."/>
            <person name="Dandona N."/>
            <person name="Viswanathan L.D."/>
            <person name="Tay A."/>
            <person name="Venter J.C."/>
            <person name="Strausberg R.L."/>
            <person name="Brenner S."/>
        </authorList>
    </citation>
    <scope>NUCLEOTIDE SEQUENCE [LARGE SCALE GENOMIC DNA]</scope>
</reference>
<evidence type="ECO:0000256" key="2">
    <source>
        <dbReference type="ARBA" id="ARBA00023203"/>
    </source>
</evidence>
<dbReference type="InterPro" id="IPR001589">
    <property type="entry name" value="Actinin_actin-bd_CS"/>
</dbReference>
<dbReference type="PANTHER" id="PTHR11915">
    <property type="entry name" value="SPECTRIN/FILAMIN RELATED CYTOSKELETAL PROTEIN"/>
    <property type="match status" value="1"/>
</dbReference>
<proteinExistence type="predicted"/>
<dbReference type="PROSITE" id="PS50021">
    <property type="entry name" value="CH"/>
    <property type="match status" value="1"/>
</dbReference>
<dbReference type="InterPro" id="IPR036872">
    <property type="entry name" value="CH_dom_sf"/>
</dbReference>
<reference evidence="4" key="4">
    <citation type="submission" date="2025-08" db="UniProtKB">
        <authorList>
            <consortium name="Ensembl"/>
        </authorList>
    </citation>
    <scope>IDENTIFICATION</scope>
</reference>